<feature type="domain" description="HTH araC/xylS-type" evidence="4">
    <location>
        <begin position="209"/>
        <end position="306"/>
    </location>
</feature>
<evidence type="ECO:0000256" key="2">
    <source>
        <dbReference type="ARBA" id="ARBA00023125"/>
    </source>
</evidence>
<dbReference type="SMART" id="SM00342">
    <property type="entry name" value="HTH_ARAC"/>
    <property type="match status" value="1"/>
</dbReference>
<dbReference type="PANTHER" id="PTHR43280:SF28">
    <property type="entry name" value="HTH-TYPE TRANSCRIPTIONAL ACTIVATOR RHAS"/>
    <property type="match status" value="1"/>
</dbReference>
<evidence type="ECO:0000256" key="1">
    <source>
        <dbReference type="ARBA" id="ARBA00023015"/>
    </source>
</evidence>
<dbReference type="GO" id="GO:0043565">
    <property type="term" value="F:sequence-specific DNA binding"/>
    <property type="evidence" value="ECO:0007669"/>
    <property type="project" value="InterPro"/>
</dbReference>
<protein>
    <recommendedName>
        <fullName evidence="4">HTH araC/xylS-type domain-containing protein</fullName>
    </recommendedName>
</protein>
<name>A0A119CZW8_SHEFR</name>
<evidence type="ECO:0000256" key="3">
    <source>
        <dbReference type="ARBA" id="ARBA00023163"/>
    </source>
</evidence>
<evidence type="ECO:0000313" key="6">
    <source>
        <dbReference type="Proteomes" id="UP000055702"/>
    </source>
</evidence>
<dbReference type="InterPro" id="IPR009057">
    <property type="entry name" value="Homeodomain-like_sf"/>
</dbReference>
<gene>
    <name evidence="5" type="ORF">AWJ07_05470</name>
</gene>
<dbReference type="RefSeq" id="WP_059745888.1">
    <property type="nucleotide sequence ID" value="NZ_LRDC01000018.1"/>
</dbReference>
<dbReference type="AlphaFoldDB" id="A0A119CZW8"/>
<evidence type="ECO:0000259" key="4">
    <source>
        <dbReference type="PROSITE" id="PS01124"/>
    </source>
</evidence>
<accession>A0A119CZW8</accession>
<dbReference type="EMBL" id="LRDC01000018">
    <property type="protein sequence ID" value="KVX02020.1"/>
    <property type="molecule type" value="Genomic_DNA"/>
</dbReference>
<dbReference type="Proteomes" id="UP000055702">
    <property type="component" value="Unassembled WGS sequence"/>
</dbReference>
<keyword evidence="3" id="KW-0804">Transcription</keyword>
<dbReference type="Gene3D" id="1.10.10.60">
    <property type="entry name" value="Homeodomain-like"/>
    <property type="match status" value="1"/>
</dbReference>
<dbReference type="PANTHER" id="PTHR43280">
    <property type="entry name" value="ARAC-FAMILY TRANSCRIPTIONAL REGULATOR"/>
    <property type="match status" value="1"/>
</dbReference>
<evidence type="ECO:0000313" key="5">
    <source>
        <dbReference type="EMBL" id="KVX02020.1"/>
    </source>
</evidence>
<dbReference type="Pfam" id="PF12833">
    <property type="entry name" value="HTH_18"/>
    <property type="match status" value="1"/>
</dbReference>
<dbReference type="InterPro" id="IPR018060">
    <property type="entry name" value="HTH_AraC"/>
</dbReference>
<reference evidence="5 6" key="1">
    <citation type="submission" date="2016-01" db="EMBL/GenBank/DDBJ databases">
        <title>Draft genome of the antarctic isolate Shewanella frigidimarina Ag06-30.</title>
        <authorList>
            <person name="Parmeciano Di Noto G."/>
            <person name="Vazquez S."/>
            <person name="Mac Cormack W."/>
            <person name="Iriarte A."/>
            <person name="Quiroga C."/>
        </authorList>
    </citation>
    <scope>NUCLEOTIDE SEQUENCE [LARGE SCALE GENOMIC DNA]</scope>
    <source>
        <strain evidence="5 6">Ag06-30</strain>
    </source>
</reference>
<keyword evidence="1" id="KW-0805">Transcription regulation</keyword>
<organism evidence="5">
    <name type="scientific">Shewanella frigidimarina</name>
    <dbReference type="NCBI Taxonomy" id="56812"/>
    <lineage>
        <taxon>Bacteria</taxon>
        <taxon>Pseudomonadati</taxon>
        <taxon>Pseudomonadota</taxon>
        <taxon>Gammaproteobacteria</taxon>
        <taxon>Alteromonadales</taxon>
        <taxon>Shewanellaceae</taxon>
        <taxon>Shewanella</taxon>
    </lineage>
</organism>
<keyword evidence="2" id="KW-0238">DNA-binding</keyword>
<comment type="caution">
    <text evidence="5">The sequence shown here is derived from an EMBL/GenBank/DDBJ whole genome shotgun (WGS) entry which is preliminary data.</text>
</comment>
<sequence length="311" mass="35917">MIKFKCRPALHTKMVIEYCDSKGISVPDHYQNIRFLADEDKINYYTVNNILHDMEVLDNNPYFFFELEHVFRERLIPFTIKILDFNKSAALNLLDFTHYYRSISDLAWSSIVTDTSVTLVAARGSEQRASKYDDLFIYFCMTEIFKPLLNNPDDMLICLPYGRDFYSKYINVFEQVKFNHGCFSVTINKEEDDHINTECLVVKSINELERVNAAANSIPSHSLSLSTLAQLMNIAPRSLQRELKLLGSKPQHIIDNVKVNYIINKLAINKGNIKLTAYECGFTDMPTFSRFFTRTTGLSPKAYVKARMMSS</sequence>
<dbReference type="GO" id="GO:0003700">
    <property type="term" value="F:DNA-binding transcription factor activity"/>
    <property type="evidence" value="ECO:0007669"/>
    <property type="project" value="InterPro"/>
</dbReference>
<dbReference type="SUPFAM" id="SSF46689">
    <property type="entry name" value="Homeodomain-like"/>
    <property type="match status" value="1"/>
</dbReference>
<dbReference type="PROSITE" id="PS01124">
    <property type="entry name" value="HTH_ARAC_FAMILY_2"/>
    <property type="match status" value="1"/>
</dbReference>
<proteinExistence type="predicted"/>